<evidence type="ECO:0000259" key="1">
    <source>
        <dbReference type="PROSITE" id="PS51379"/>
    </source>
</evidence>
<organism evidence="2 3">
    <name type="scientific">Bowmanella denitrificans</name>
    <dbReference type="NCBI Taxonomy" id="366582"/>
    <lineage>
        <taxon>Bacteria</taxon>
        <taxon>Pseudomonadati</taxon>
        <taxon>Pseudomonadota</taxon>
        <taxon>Gammaproteobacteria</taxon>
        <taxon>Alteromonadales</taxon>
        <taxon>Alteromonadaceae</taxon>
        <taxon>Bowmanella</taxon>
    </lineage>
</organism>
<protein>
    <submittedName>
        <fullName evidence="2">YfhL family 4Fe-4S dicluster ferredoxin</fullName>
    </submittedName>
</protein>
<dbReference type="Proteomes" id="UP001501757">
    <property type="component" value="Unassembled WGS sequence"/>
</dbReference>
<reference evidence="2 3" key="1">
    <citation type="journal article" date="2019" name="Int. J. Syst. Evol. Microbiol.">
        <title>The Global Catalogue of Microorganisms (GCM) 10K type strain sequencing project: providing services to taxonomists for standard genome sequencing and annotation.</title>
        <authorList>
            <consortium name="The Broad Institute Genomics Platform"/>
            <consortium name="The Broad Institute Genome Sequencing Center for Infectious Disease"/>
            <person name="Wu L."/>
            <person name="Ma J."/>
        </authorList>
    </citation>
    <scope>NUCLEOTIDE SEQUENCE [LARGE SCALE GENOMIC DNA]</scope>
    <source>
        <strain evidence="2 3">JCM 13378</strain>
    </source>
</reference>
<dbReference type="Gene3D" id="3.30.70.20">
    <property type="match status" value="1"/>
</dbReference>
<name>A0ABN0XYC8_9ALTE</name>
<dbReference type="SUPFAM" id="SSF54862">
    <property type="entry name" value="4Fe-4S ferredoxins"/>
    <property type="match status" value="1"/>
</dbReference>
<dbReference type="NCBIfam" id="NF033683">
    <property type="entry name" value="di_4Fe-4S_YfhL"/>
    <property type="match status" value="1"/>
</dbReference>
<evidence type="ECO:0000313" key="2">
    <source>
        <dbReference type="EMBL" id="GAA0375879.1"/>
    </source>
</evidence>
<evidence type="ECO:0000313" key="3">
    <source>
        <dbReference type="Proteomes" id="UP001501757"/>
    </source>
</evidence>
<keyword evidence="3" id="KW-1185">Reference proteome</keyword>
<comment type="caution">
    <text evidence="2">The sequence shown here is derived from an EMBL/GenBank/DDBJ whole genome shotgun (WGS) entry which is preliminary data.</text>
</comment>
<sequence>MALLITQECINCDICPMECPNQAISMGADIYQIDVNRCTECVGHYDEPQCVACCPVDCIEPDPIHKETQEQLYDKFLALHS</sequence>
<dbReference type="InterPro" id="IPR017896">
    <property type="entry name" value="4Fe4S_Fe-S-bd"/>
</dbReference>
<feature type="domain" description="4Fe-4S ferredoxin-type" evidence="1">
    <location>
        <begin position="1"/>
        <end position="29"/>
    </location>
</feature>
<accession>A0ABN0XYC8</accession>
<dbReference type="PROSITE" id="PS51379">
    <property type="entry name" value="4FE4S_FER_2"/>
    <property type="match status" value="1"/>
</dbReference>
<dbReference type="InterPro" id="IPR047927">
    <property type="entry name" value="YfhL-like"/>
</dbReference>
<dbReference type="RefSeq" id="WP_343847627.1">
    <property type="nucleotide sequence ID" value="NZ_BAAAEI010000031.1"/>
</dbReference>
<gene>
    <name evidence="2" type="ORF">GCM10009092_45110</name>
</gene>
<dbReference type="EMBL" id="BAAAEI010000031">
    <property type="protein sequence ID" value="GAA0375879.1"/>
    <property type="molecule type" value="Genomic_DNA"/>
</dbReference>
<proteinExistence type="predicted"/>